<organism evidence="2 3">
    <name type="scientific">Candidatus Electrothrix marina</name>
    <dbReference type="NCBI Taxonomy" id="1859130"/>
    <lineage>
        <taxon>Bacteria</taxon>
        <taxon>Pseudomonadati</taxon>
        <taxon>Thermodesulfobacteriota</taxon>
        <taxon>Desulfobulbia</taxon>
        <taxon>Desulfobulbales</taxon>
        <taxon>Desulfobulbaceae</taxon>
        <taxon>Candidatus Electrothrix</taxon>
    </lineage>
</organism>
<evidence type="ECO:0000313" key="2">
    <source>
        <dbReference type="EMBL" id="RWX52106.1"/>
    </source>
</evidence>
<proteinExistence type="predicted"/>
<sequence length="237" mass="26980">MLKFIDWQTARIESLDGENQKLKKKVAHLERRFSERLAGATKAEENEGKRRKITRRKIVDILKVPLDGAARPENIQRVLVKNVQNLLINIGNRNKRQFTRLPVPGDVNLDFGLKEYYKQEIKDISLCGMYVRGRFNQQAGDICSVILNPSEIDVDLEIHAACSSIRVDKDGIALEFISMRLKDFCALQTVLLNEADDPFVLGTEFVNNADLELEGDLIICKRHRPHPLDIGGQEEVC</sequence>
<gene>
    <name evidence="2" type="ORF">VU01_10391</name>
</gene>
<dbReference type="Proteomes" id="UP000288892">
    <property type="component" value="Unassembled WGS sequence"/>
</dbReference>
<comment type="caution">
    <text evidence="2">The sequence shown here is derived from an EMBL/GenBank/DDBJ whole genome shotgun (WGS) entry which is preliminary data.</text>
</comment>
<dbReference type="Gene3D" id="2.40.10.220">
    <property type="entry name" value="predicted glycosyltransferase like domains"/>
    <property type="match status" value="1"/>
</dbReference>
<dbReference type="Pfam" id="PF07238">
    <property type="entry name" value="PilZ"/>
    <property type="match status" value="1"/>
</dbReference>
<dbReference type="EMBL" id="MTKS01000039">
    <property type="protein sequence ID" value="RWX52106.1"/>
    <property type="molecule type" value="Genomic_DNA"/>
</dbReference>
<protein>
    <submittedName>
        <fullName evidence="2">PilZ domain-containing protein</fullName>
    </submittedName>
</protein>
<feature type="domain" description="PilZ" evidence="1">
    <location>
        <begin position="94"/>
        <end position="183"/>
    </location>
</feature>
<name>A0A444JG79_9BACT</name>
<dbReference type="SUPFAM" id="SSF141371">
    <property type="entry name" value="PilZ domain-like"/>
    <property type="match status" value="1"/>
</dbReference>
<reference evidence="2 3" key="1">
    <citation type="submission" date="2017-01" db="EMBL/GenBank/DDBJ databases">
        <title>The cable genome- insights into the physiology and evolution of filamentous bacteria capable of sulfide oxidation via long distance electron transfer.</title>
        <authorList>
            <person name="Schreiber L."/>
            <person name="Bjerg J.T."/>
            <person name="Boggild A."/>
            <person name="Van De Vossenberg J."/>
            <person name="Meysman F."/>
            <person name="Nielsen L.P."/>
            <person name="Schramm A."/>
            <person name="Kjeldsen K.U."/>
        </authorList>
    </citation>
    <scope>NUCLEOTIDE SEQUENCE [LARGE SCALE GENOMIC DNA]</scope>
    <source>
        <strain evidence="2">A5</strain>
    </source>
</reference>
<evidence type="ECO:0000259" key="1">
    <source>
        <dbReference type="Pfam" id="PF07238"/>
    </source>
</evidence>
<dbReference type="InterPro" id="IPR009875">
    <property type="entry name" value="PilZ_domain"/>
</dbReference>
<accession>A0A444JG79</accession>
<keyword evidence="3" id="KW-1185">Reference proteome</keyword>
<evidence type="ECO:0000313" key="3">
    <source>
        <dbReference type="Proteomes" id="UP000288892"/>
    </source>
</evidence>
<dbReference type="GO" id="GO:0035438">
    <property type="term" value="F:cyclic-di-GMP binding"/>
    <property type="evidence" value="ECO:0007669"/>
    <property type="project" value="InterPro"/>
</dbReference>
<dbReference type="AlphaFoldDB" id="A0A444JG79"/>